<sequence>MKKQMLAVITCLAAGIMISSCDKSDKQQDPQPNPVSDEVLAQIKAHGFSTDNVRKTKDGYLVEGDILLTPDQLNEKPGGITLRVGQVEQYRSSSLVTGLPRAIIVKVVGLPSAYIAGVDTALMRYNRLNLRLHFQLVVSGTPTLTIQGYNQAPVNGYVSYGSSGLPTGGNPFPTVQLNYNAAAYGPTPNVLYIASEIQHYIGHCIGMHHTDFMDRSFSCGGTPVREDVNAIWIPGTPMGPDPNSWMLACSNGIARNFNANDIIALNALYH</sequence>
<dbReference type="SUPFAM" id="SSF55486">
    <property type="entry name" value="Metalloproteases ('zincins'), catalytic domain"/>
    <property type="match status" value="1"/>
</dbReference>
<dbReference type="InterPro" id="IPR024653">
    <property type="entry name" value="Peptidase_M10/M27/M57"/>
</dbReference>
<proteinExistence type="predicted"/>
<name>A0A847S522_9BACT</name>
<reference evidence="1 2" key="1">
    <citation type="submission" date="2020-04" db="EMBL/GenBank/DDBJ databases">
        <authorList>
            <person name="Yin C."/>
        </authorList>
    </citation>
    <scope>NUCLEOTIDE SEQUENCE [LARGE SCALE GENOMIC DNA]</scope>
    <source>
        <strain evidence="1 2">Ae27</strain>
    </source>
</reference>
<keyword evidence="2" id="KW-1185">Reference proteome</keyword>
<comment type="caution">
    <text evidence="1">The sequence shown here is derived from an EMBL/GenBank/DDBJ whole genome shotgun (WGS) entry which is preliminary data.</text>
</comment>
<keyword evidence="1" id="KW-0645">Protease</keyword>
<evidence type="ECO:0000313" key="2">
    <source>
        <dbReference type="Proteomes" id="UP000570474"/>
    </source>
</evidence>
<dbReference type="GO" id="GO:0008233">
    <property type="term" value="F:peptidase activity"/>
    <property type="evidence" value="ECO:0007669"/>
    <property type="project" value="UniProtKB-KW"/>
</dbReference>
<protein>
    <submittedName>
        <fullName evidence="1">Protease</fullName>
    </submittedName>
</protein>
<dbReference type="AlphaFoldDB" id="A0A847S522"/>
<gene>
    <name evidence="1" type="ORF">HGH92_20295</name>
</gene>
<dbReference type="Proteomes" id="UP000570474">
    <property type="component" value="Unassembled WGS sequence"/>
</dbReference>
<keyword evidence="1" id="KW-0378">Hydrolase</keyword>
<evidence type="ECO:0000313" key="1">
    <source>
        <dbReference type="EMBL" id="NLR66661.1"/>
    </source>
</evidence>
<accession>A0A847S522</accession>
<dbReference type="RefSeq" id="WP_168872575.1">
    <property type="nucleotide sequence ID" value="NZ_JABAIA010000002.1"/>
</dbReference>
<dbReference type="GO" id="GO:0006508">
    <property type="term" value="P:proteolysis"/>
    <property type="evidence" value="ECO:0007669"/>
    <property type="project" value="UniProtKB-KW"/>
</dbReference>
<organism evidence="1 2">
    <name type="scientific">Chitinophaga varians</name>
    <dbReference type="NCBI Taxonomy" id="2202339"/>
    <lineage>
        <taxon>Bacteria</taxon>
        <taxon>Pseudomonadati</taxon>
        <taxon>Bacteroidota</taxon>
        <taxon>Chitinophagia</taxon>
        <taxon>Chitinophagales</taxon>
        <taxon>Chitinophagaceae</taxon>
        <taxon>Chitinophaga</taxon>
    </lineage>
</organism>
<dbReference type="Pfam" id="PF12388">
    <property type="entry name" value="Peptidase_M57"/>
    <property type="match status" value="1"/>
</dbReference>
<dbReference type="EMBL" id="JABAIA010000002">
    <property type="protein sequence ID" value="NLR66661.1"/>
    <property type="molecule type" value="Genomic_DNA"/>
</dbReference>
<dbReference type="PROSITE" id="PS51257">
    <property type="entry name" value="PROKAR_LIPOPROTEIN"/>
    <property type="match status" value="1"/>
</dbReference>